<feature type="domain" description="Ribosomal RNA small subunit methyltransferase E methyltransferase" evidence="13">
    <location>
        <begin position="76"/>
        <end position="242"/>
    </location>
</feature>
<keyword evidence="8 12" id="KW-0808">Transferase</keyword>
<keyword evidence="16" id="KW-1185">Reference proteome</keyword>
<reference evidence="16" key="1">
    <citation type="submission" date="2016-11" db="EMBL/GenBank/DDBJ databases">
        <authorList>
            <person name="Varghese N."/>
            <person name="Submissions S."/>
        </authorList>
    </citation>
    <scope>NUCLEOTIDE SEQUENCE [LARGE SCALE GENOMIC DNA]</scope>
    <source>
        <strain evidence="16">DSM 17957</strain>
    </source>
</reference>
<evidence type="ECO:0000256" key="5">
    <source>
        <dbReference type="ARBA" id="ARBA00022490"/>
    </source>
</evidence>
<comment type="catalytic activity">
    <reaction evidence="11 12">
        <text>uridine(1498) in 16S rRNA + S-adenosyl-L-methionine = N(3)-methyluridine(1498) in 16S rRNA + S-adenosyl-L-homocysteine + H(+)</text>
        <dbReference type="Rhea" id="RHEA:42920"/>
        <dbReference type="Rhea" id="RHEA-COMP:10283"/>
        <dbReference type="Rhea" id="RHEA-COMP:10284"/>
        <dbReference type="ChEBI" id="CHEBI:15378"/>
        <dbReference type="ChEBI" id="CHEBI:57856"/>
        <dbReference type="ChEBI" id="CHEBI:59789"/>
        <dbReference type="ChEBI" id="CHEBI:65315"/>
        <dbReference type="ChEBI" id="CHEBI:74502"/>
        <dbReference type="EC" id="2.1.1.193"/>
    </reaction>
</comment>
<evidence type="ECO:0000256" key="9">
    <source>
        <dbReference type="ARBA" id="ARBA00022691"/>
    </source>
</evidence>
<evidence type="ECO:0000256" key="2">
    <source>
        <dbReference type="ARBA" id="ARBA00005528"/>
    </source>
</evidence>
<dbReference type="Pfam" id="PF04452">
    <property type="entry name" value="Methyltrans_RNA"/>
    <property type="match status" value="1"/>
</dbReference>
<dbReference type="InterPro" id="IPR029028">
    <property type="entry name" value="Alpha/beta_knot_MTases"/>
</dbReference>
<dbReference type="GO" id="GO:0070042">
    <property type="term" value="F:rRNA (uridine-N3-)-methyltransferase activity"/>
    <property type="evidence" value="ECO:0007669"/>
    <property type="project" value="TreeGrafter"/>
</dbReference>
<dbReference type="Pfam" id="PF20260">
    <property type="entry name" value="PUA_4"/>
    <property type="match status" value="1"/>
</dbReference>
<dbReference type="NCBIfam" id="TIGR00046">
    <property type="entry name" value="RsmE family RNA methyltransferase"/>
    <property type="match status" value="1"/>
</dbReference>
<proteinExistence type="inferred from homology"/>
<gene>
    <name evidence="15" type="ORF">SAMN02745975_02143</name>
</gene>
<protein>
    <recommendedName>
        <fullName evidence="4 12">Ribosomal RNA small subunit methyltransferase E</fullName>
        <ecNumber evidence="3 12">2.1.1.193</ecNumber>
    </recommendedName>
</protein>
<comment type="subcellular location">
    <subcellularLocation>
        <location evidence="1 12">Cytoplasm</location>
    </subcellularLocation>
</comment>
<sequence>MNRFFADRKNIIEDQQRIFIDDPEDVKHIGKVLRLAEKDIIEICDGENGIYIGEISTISKGKVEVKIQEKKISDTEPPIEVTLFQGIPKGAKMEMIIQKCTELGIHSIIPLNTSRTVVQLKDRKDEIKKIERWQKIAQEAAKQSKRGVIPNVGQPIEFSDLEETLAAFDFAIIPYEKETRIGLKSLLKNKIGQRKIAVIIGPEGGFEEAEIEKAKEFGSVPITLGKRILRTETAGFVVLSTLMYELGDLGGI</sequence>
<dbReference type="InterPro" id="IPR015947">
    <property type="entry name" value="PUA-like_sf"/>
</dbReference>
<dbReference type="SUPFAM" id="SSF88697">
    <property type="entry name" value="PUA domain-like"/>
    <property type="match status" value="1"/>
</dbReference>
<dbReference type="InterPro" id="IPR006700">
    <property type="entry name" value="RsmE"/>
</dbReference>
<dbReference type="NCBIfam" id="NF008692">
    <property type="entry name" value="PRK11713.1-5"/>
    <property type="match status" value="1"/>
</dbReference>
<evidence type="ECO:0000256" key="6">
    <source>
        <dbReference type="ARBA" id="ARBA00022552"/>
    </source>
</evidence>
<dbReference type="STRING" id="1121919.SAMN02745975_02143"/>
<name>A0A1M6JI13_9FIRM</name>
<evidence type="ECO:0000256" key="4">
    <source>
        <dbReference type="ARBA" id="ARBA00013673"/>
    </source>
</evidence>
<dbReference type="GO" id="GO:0070475">
    <property type="term" value="P:rRNA base methylation"/>
    <property type="evidence" value="ECO:0007669"/>
    <property type="project" value="TreeGrafter"/>
</dbReference>
<dbReference type="PANTHER" id="PTHR30027:SF3">
    <property type="entry name" value="16S RRNA (URACIL(1498)-N(3))-METHYLTRANSFERASE"/>
    <property type="match status" value="1"/>
</dbReference>
<comment type="function">
    <text evidence="10 12">Specifically methylates the N3 position of the uracil ring of uridine 1498 (m3U1498) in 16S rRNA. Acts on the fully assembled 30S ribosomal subunit.</text>
</comment>
<evidence type="ECO:0000313" key="16">
    <source>
        <dbReference type="Proteomes" id="UP000184536"/>
    </source>
</evidence>
<dbReference type="OrthoDB" id="9815641at2"/>
<keyword evidence="6 12" id="KW-0698">rRNA processing</keyword>
<organism evidence="15 16">
    <name type="scientific">Geosporobacter subterraneus DSM 17957</name>
    <dbReference type="NCBI Taxonomy" id="1121919"/>
    <lineage>
        <taxon>Bacteria</taxon>
        <taxon>Bacillati</taxon>
        <taxon>Bacillota</taxon>
        <taxon>Clostridia</taxon>
        <taxon>Peptostreptococcales</taxon>
        <taxon>Thermotaleaceae</taxon>
        <taxon>Geosporobacter</taxon>
    </lineage>
</organism>
<dbReference type="InterPro" id="IPR046886">
    <property type="entry name" value="RsmE_MTase_dom"/>
</dbReference>
<evidence type="ECO:0000256" key="12">
    <source>
        <dbReference type="PIRNR" id="PIRNR015601"/>
    </source>
</evidence>
<dbReference type="InterPro" id="IPR046887">
    <property type="entry name" value="RsmE_PUA-like"/>
</dbReference>
<dbReference type="Proteomes" id="UP000184536">
    <property type="component" value="Unassembled WGS sequence"/>
</dbReference>
<evidence type="ECO:0000256" key="8">
    <source>
        <dbReference type="ARBA" id="ARBA00022679"/>
    </source>
</evidence>
<dbReference type="PIRSF" id="PIRSF015601">
    <property type="entry name" value="MTase_slr0722"/>
    <property type="match status" value="1"/>
</dbReference>
<dbReference type="EMBL" id="FQZV01000026">
    <property type="protein sequence ID" value="SHJ46321.1"/>
    <property type="molecule type" value="Genomic_DNA"/>
</dbReference>
<evidence type="ECO:0000256" key="11">
    <source>
        <dbReference type="ARBA" id="ARBA00047944"/>
    </source>
</evidence>
<comment type="similarity">
    <text evidence="2 12">Belongs to the RNA methyltransferase RsmE family.</text>
</comment>
<evidence type="ECO:0000256" key="1">
    <source>
        <dbReference type="ARBA" id="ARBA00004496"/>
    </source>
</evidence>
<dbReference type="Gene3D" id="3.40.1280.10">
    <property type="match status" value="1"/>
</dbReference>
<dbReference type="EC" id="2.1.1.193" evidence="3 12"/>
<evidence type="ECO:0000256" key="7">
    <source>
        <dbReference type="ARBA" id="ARBA00022603"/>
    </source>
</evidence>
<keyword evidence="5 12" id="KW-0963">Cytoplasm</keyword>
<dbReference type="AlphaFoldDB" id="A0A1M6JI13"/>
<evidence type="ECO:0000313" key="15">
    <source>
        <dbReference type="EMBL" id="SHJ46321.1"/>
    </source>
</evidence>
<dbReference type="RefSeq" id="WP_110941279.1">
    <property type="nucleotide sequence ID" value="NZ_FQZV01000026.1"/>
</dbReference>
<keyword evidence="9 12" id="KW-0949">S-adenosyl-L-methionine</keyword>
<accession>A0A1M6JI13</accession>
<evidence type="ECO:0000259" key="13">
    <source>
        <dbReference type="Pfam" id="PF04452"/>
    </source>
</evidence>
<dbReference type="CDD" id="cd18084">
    <property type="entry name" value="RsmE-like"/>
    <property type="match status" value="1"/>
</dbReference>
<dbReference type="InterPro" id="IPR029026">
    <property type="entry name" value="tRNA_m1G_MTases_N"/>
</dbReference>
<dbReference type="PANTHER" id="PTHR30027">
    <property type="entry name" value="RIBOSOMAL RNA SMALL SUBUNIT METHYLTRANSFERASE E"/>
    <property type="match status" value="1"/>
</dbReference>
<evidence type="ECO:0000259" key="14">
    <source>
        <dbReference type="Pfam" id="PF20260"/>
    </source>
</evidence>
<dbReference type="GO" id="GO:0005737">
    <property type="term" value="C:cytoplasm"/>
    <property type="evidence" value="ECO:0007669"/>
    <property type="project" value="UniProtKB-SubCell"/>
</dbReference>
<keyword evidence="7 12" id="KW-0489">Methyltransferase</keyword>
<dbReference type="SUPFAM" id="SSF75217">
    <property type="entry name" value="alpha/beta knot"/>
    <property type="match status" value="1"/>
</dbReference>
<feature type="domain" description="Ribosomal RNA small subunit methyltransferase E PUA-like" evidence="14">
    <location>
        <begin position="20"/>
        <end position="67"/>
    </location>
</feature>
<evidence type="ECO:0000256" key="10">
    <source>
        <dbReference type="ARBA" id="ARBA00025699"/>
    </source>
</evidence>
<evidence type="ECO:0000256" key="3">
    <source>
        <dbReference type="ARBA" id="ARBA00012328"/>
    </source>
</evidence>